<keyword evidence="3" id="KW-0067">ATP-binding</keyword>
<dbReference type="InterPro" id="IPR007831">
    <property type="entry name" value="T2SS_GspE_N"/>
</dbReference>
<dbReference type="Gene3D" id="3.40.50.300">
    <property type="entry name" value="P-loop containing nucleotide triphosphate hydrolases"/>
    <property type="match status" value="1"/>
</dbReference>
<dbReference type="AlphaFoldDB" id="A0A1F8EKN8"/>
<organism evidence="5 6">
    <name type="scientific">Candidatus Yanofskybacteria bacterium RIFCSPHIGHO2_01_FULL_41_53</name>
    <dbReference type="NCBI Taxonomy" id="1802663"/>
    <lineage>
        <taxon>Bacteria</taxon>
        <taxon>Candidatus Yanofskyibacteriota</taxon>
    </lineage>
</organism>
<dbReference type="PANTHER" id="PTHR30258">
    <property type="entry name" value="TYPE II SECRETION SYSTEM PROTEIN GSPE-RELATED"/>
    <property type="match status" value="1"/>
</dbReference>
<keyword evidence="2" id="KW-0547">Nucleotide-binding</keyword>
<dbReference type="GO" id="GO:0005524">
    <property type="term" value="F:ATP binding"/>
    <property type="evidence" value="ECO:0007669"/>
    <property type="project" value="UniProtKB-KW"/>
</dbReference>
<dbReference type="Gene3D" id="3.30.450.90">
    <property type="match status" value="1"/>
</dbReference>
<dbReference type="InterPro" id="IPR001482">
    <property type="entry name" value="T2SS/T4SS_dom"/>
</dbReference>
<dbReference type="PANTHER" id="PTHR30258:SF1">
    <property type="entry name" value="PROTEIN TRANSPORT PROTEIN HOFB HOMOLOG"/>
    <property type="match status" value="1"/>
</dbReference>
<evidence type="ECO:0000256" key="3">
    <source>
        <dbReference type="ARBA" id="ARBA00022840"/>
    </source>
</evidence>
<dbReference type="SUPFAM" id="SSF160246">
    <property type="entry name" value="EspE N-terminal domain-like"/>
    <property type="match status" value="1"/>
</dbReference>
<dbReference type="SMART" id="SM00382">
    <property type="entry name" value="AAA"/>
    <property type="match status" value="1"/>
</dbReference>
<dbReference type="CDD" id="cd01129">
    <property type="entry name" value="PulE-GspE-like"/>
    <property type="match status" value="1"/>
</dbReference>
<dbReference type="Pfam" id="PF00437">
    <property type="entry name" value="T2SSE"/>
    <property type="match status" value="1"/>
</dbReference>
<proteinExistence type="inferred from homology"/>
<comment type="similarity">
    <text evidence="1">Belongs to the GSP E family.</text>
</comment>
<evidence type="ECO:0000256" key="2">
    <source>
        <dbReference type="ARBA" id="ARBA00022741"/>
    </source>
</evidence>
<dbReference type="InterPro" id="IPR027417">
    <property type="entry name" value="P-loop_NTPase"/>
</dbReference>
<comment type="caution">
    <text evidence="5">The sequence shown here is derived from an EMBL/GenBank/DDBJ whole genome shotgun (WGS) entry which is preliminary data.</text>
</comment>
<sequence>MPIKIPTTLVEELIKLGLLSKRDVKSYEDLAKKEDKELGQILIEKDVVSASDLLEIKSRLYRLPIVKLEEIKLDSEALKEIAEDVVNFYKMAPFAKEGDILKVGVINPEDIDALEALKFIASDKGLKIDKYIIDYRDFEGILKNYRSLTAEVGKALESLSEEAEKEVITQKKIEEISAEGAVTRIVASIVKYAVESRASDIHIEAFEEKVNVRFRIDGVLIIALTLPKNVHSAVLTRIKVLSNLKIDETRLAQDGRFSTMLNKRRIDFRVSTFPTKNGEKVVMRILDPLTNKIDLPDLGIDGRSLEVLERAMTKPFGSILITGPTGSGKSTTLAGMLKRLNNEEVNIVTLEDPIEYFVEGVNQSQIHEEIGYTFASGLRHILRQDPDIIMVGEIRDKETAALATQAALTGHIVLSTLHTNDAMGVVPRLIDMGVEKYLIPPTLNVAAAQRLLRRLCPDCKIKAKANVAEEGIINKAILGMPEKYQKELLSQSGYQIHKPNIENPCKKCSGKAFKGRMGIFEMLEMTDEFEKIILADFSESATREEARRQGMITMFQDGILKVLRGVVSIDELLEVAEADKK</sequence>
<reference evidence="5 6" key="1">
    <citation type="journal article" date="2016" name="Nat. Commun.">
        <title>Thousands of microbial genomes shed light on interconnected biogeochemical processes in an aquifer system.</title>
        <authorList>
            <person name="Anantharaman K."/>
            <person name="Brown C.T."/>
            <person name="Hug L.A."/>
            <person name="Sharon I."/>
            <person name="Castelle C.J."/>
            <person name="Probst A.J."/>
            <person name="Thomas B.C."/>
            <person name="Singh A."/>
            <person name="Wilkins M.J."/>
            <person name="Karaoz U."/>
            <person name="Brodie E.L."/>
            <person name="Williams K.H."/>
            <person name="Hubbard S.S."/>
            <person name="Banfield J.F."/>
        </authorList>
    </citation>
    <scope>NUCLEOTIDE SEQUENCE [LARGE SCALE GENOMIC DNA]</scope>
</reference>
<protein>
    <recommendedName>
        <fullName evidence="4">Bacterial type II secretion system protein E domain-containing protein</fullName>
    </recommendedName>
</protein>
<dbReference type="PROSITE" id="PS00662">
    <property type="entry name" value="T2SP_E"/>
    <property type="match status" value="1"/>
</dbReference>
<dbReference type="Proteomes" id="UP000177117">
    <property type="component" value="Unassembled WGS sequence"/>
</dbReference>
<gene>
    <name evidence="5" type="ORF">A2650_00775</name>
</gene>
<evidence type="ECO:0000313" key="5">
    <source>
        <dbReference type="EMBL" id="OGN01402.1"/>
    </source>
</evidence>
<dbReference type="Pfam" id="PF05157">
    <property type="entry name" value="MshEN"/>
    <property type="match status" value="1"/>
</dbReference>
<dbReference type="GO" id="GO:0016887">
    <property type="term" value="F:ATP hydrolysis activity"/>
    <property type="evidence" value="ECO:0007669"/>
    <property type="project" value="TreeGrafter"/>
</dbReference>
<evidence type="ECO:0000313" key="6">
    <source>
        <dbReference type="Proteomes" id="UP000177117"/>
    </source>
</evidence>
<dbReference type="Gene3D" id="3.30.300.160">
    <property type="entry name" value="Type II secretion system, protein E, N-terminal domain"/>
    <property type="match status" value="1"/>
</dbReference>
<name>A0A1F8EKN8_9BACT</name>
<feature type="domain" description="Bacterial type II secretion system protein E" evidence="4">
    <location>
        <begin position="382"/>
        <end position="396"/>
    </location>
</feature>
<dbReference type="InterPro" id="IPR037257">
    <property type="entry name" value="T2SS_E_N_sf"/>
</dbReference>
<accession>A0A1F8EKN8</accession>
<evidence type="ECO:0000259" key="4">
    <source>
        <dbReference type="PROSITE" id="PS00662"/>
    </source>
</evidence>
<dbReference type="EMBL" id="MGJD01000006">
    <property type="protein sequence ID" value="OGN01402.1"/>
    <property type="molecule type" value="Genomic_DNA"/>
</dbReference>
<dbReference type="GO" id="GO:0005886">
    <property type="term" value="C:plasma membrane"/>
    <property type="evidence" value="ECO:0007669"/>
    <property type="project" value="TreeGrafter"/>
</dbReference>
<dbReference type="InterPro" id="IPR003593">
    <property type="entry name" value="AAA+_ATPase"/>
</dbReference>
<evidence type="ECO:0000256" key="1">
    <source>
        <dbReference type="ARBA" id="ARBA00006611"/>
    </source>
</evidence>
<dbReference type="SUPFAM" id="SSF52540">
    <property type="entry name" value="P-loop containing nucleoside triphosphate hydrolases"/>
    <property type="match status" value="1"/>
</dbReference>